<sequence>MAPNKHKNRMEASAPAGLDRSNPAAPNKATDLSQSEEQTDNDDIKSATVGHSTSNMSTTTDMAKLNISENEPGSVAEDPLSRPTNSGEHGLESASRLPTRPAEASWDRKRNAFEDPDSTRIPREDILAIYPTEKAWRTVYTGALSNNAFARKILMTYILFHSAVKNNEIHDVLSRGKQLLTGQWPYTAVPPEVKQNYFDWLHWLACLDETIPNALKHHKWMILLEREYEAAEPVWIRFWDLNRELDQAGPRCELREEMDDVEIKMAAHNRKRHFLQRAIIAGKQWVLRTYMPPPMWVDWSQVIQDILAARLQDGMDDRFRGGEVQVGYVSGHISDPEATETEEEFEL</sequence>
<dbReference type="GeneID" id="19979729"/>
<dbReference type="EMBL" id="KB822697">
    <property type="protein sequence ID" value="ETI28785.1"/>
    <property type="molecule type" value="Genomic_DNA"/>
</dbReference>
<accession>V9DPH2</accession>
<dbReference type="OrthoDB" id="4150178at2759"/>
<evidence type="ECO:0000256" key="1">
    <source>
        <dbReference type="SAM" id="MobiDB-lite"/>
    </source>
</evidence>
<feature type="compositionally biased region" description="Basic and acidic residues" evidence="1">
    <location>
        <begin position="105"/>
        <end position="118"/>
    </location>
</feature>
<protein>
    <submittedName>
        <fullName evidence="2">Uncharacterized protein</fullName>
    </submittedName>
</protein>
<reference evidence="2 3" key="1">
    <citation type="submission" date="2013-03" db="EMBL/GenBank/DDBJ databases">
        <title>The Genome Sequence of Cladophialophora carrionii CBS 160.54.</title>
        <authorList>
            <consortium name="The Broad Institute Genomics Platform"/>
            <person name="Cuomo C."/>
            <person name="de Hoog S."/>
            <person name="Gorbushina A."/>
            <person name="Walker B."/>
            <person name="Young S.K."/>
            <person name="Zeng Q."/>
            <person name="Gargeya S."/>
            <person name="Fitzgerald M."/>
            <person name="Haas B."/>
            <person name="Abouelleil A."/>
            <person name="Allen A.W."/>
            <person name="Alvarado L."/>
            <person name="Arachchi H.M."/>
            <person name="Berlin A.M."/>
            <person name="Chapman S.B."/>
            <person name="Gainer-Dewar J."/>
            <person name="Goldberg J."/>
            <person name="Griggs A."/>
            <person name="Gujja S."/>
            <person name="Hansen M."/>
            <person name="Howarth C."/>
            <person name="Imamovic A."/>
            <person name="Ireland A."/>
            <person name="Larimer J."/>
            <person name="McCowan C."/>
            <person name="Murphy C."/>
            <person name="Pearson M."/>
            <person name="Poon T.W."/>
            <person name="Priest M."/>
            <person name="Roberts A."/>
            <person name="Saif S."/>
            <person name="Shea T."/>
            <person name="Sisk P."/>
            <person name="Sykes S."/>
            <person name="Wortman J."/>
            <person name="Nusbaum C."/>
            <person name="Birren B."/>
        </authorList>
    </citation>
    <scope>NUCLEOTIDE SEQUENCE [LARGE SCALE GENOMIC DNA]</scope>
    <source>
        <strain evidence="2 3">CBS 160.54</strain>
    </source>
</reference>
<dbReference type="AlphaFoldDB" id="V9DPH2"/>
<feature type="compositionally biased region" description="Polar residues" evidence="1">
    <location>
        <begin position="49"/>
        <end position="71"/>
    </location>
</feature>
<dbReference type="HOGENOM" id="CLU_973200_0_0_1"/>
<feature type="region of interest" description="Disordered" evidence="1">
    <location>
        <begin position="1"/>
        <end position="118"/>
    </location>
</feature>
<evidence type="ECO:0000313" key="2">
    <source>
        <dbReference type="EMBL" id="ETI28785.1"/>
    </source>
</evidence>
<dbReference type="VEuPathDB" id="FungiDB:G647_01236"/>
<proteinExistence type="predicted"/>
<gene>
    <name evidence="2" type="ORF">G647_01236</name>
</gene>
<organism evidence="2 3">
    <name type="scientific">Cladophialophora carrionii CBS 160.54</name>
    <dbReference type="NCBI Taxonomy" id="1279043"/>
    <lineage>
        <taxon>Eukaryota</taxon>
        <taxon>Fungi</taxon>
        <taxon>Dikarya</taxon>
        <taxon>Ascomycota</taxon>
        <taxon>Pezizomycotina</taxon>
        <taxon>Eurotiomycetes</taxon>
        <taxon>Chaetothyriomycetidae</taxon>
        <taxon>Chaetothyriales</taxon>
        <taxon>Herpotrichiellaceae</taxon>
        <taxon>Cladophialophora</taxon>
    </lineage>
</organism>
<name>V9DPH2_9EURO</name>
<evidence type="ECO:0000313" key="3">
    <source>
        <dbReference type="Proteomes" id="UP000030678"/>
    </source>
</evidence>
<dbReference type="Proteomes" id="UP000030678">
    <property type="component" value="Unassembled WGS sequence"/>
</dbReference>
<dbReference type="RefSeq" id="XP_008722859.1">
    <property type="nucleotide sequence ID" value="XM_008724637.1"/>
</dbReference>